<dbReference type="EMBL" id="KB469301">
    <property type="protein sequence ID" value="EPQ55490.1"/>
    <property type="molecule type" value="Genomic_DNA"/>
</dbReference>
<evidence type="ECO:0000313" key="1">
    <source>
        <dbReference type="EMBL" id="EPQ55490.1"/>
    </source>
</evidence>
<reference evidence="1 2" key="1">
    <citation type="journal article" date="2012" name="Science">
        <title>The Paleozoic origin of enzymatic lignin decomposition reconstructed from 31 fungal genomes.</title>
        <authorList>
            <person name="Floudas D."/>
            <person name="Binder M."/>
            <person name="Riley R."/>
            <person name="Barry K."/>
            <person name="Blanchette R.A."/>
            <person name="Henrissat B."/>
            <person name="Martinez A.T."/>
            <person name="Otillar R."/>
            <person name="Spatafora J.W."/>
            <person name="Yadav J.S."/>
            <person name="Aerts A."/>
            <person name="Benoit I."/>
            <person name="Boyd A."/>
            <person name="Carlson A."/>
            <person name="Copeland A."/>
            <person name="Coutinho P.M."/>
            <person name="de Vries R.P."/>
            <person name="Ferreira P."/>
            <person name="Findley K."/>
            <person name="Foster B."/>
            <person name="Gaskell J."/>
            <person name="Glotzer D."/>
            <person name="Gorecki P."/>
            <person name="Heitman J."/>
            <person name="Hesse C."/>
            <person name="Hori C."/>
            <person name="Igarashi K."/>
            <person name="Jurgens J.A."/>
            <person name="Kallen N."/>
            <person name="Kersten P."/>
            <person name="Kohler A."/>
            <person name="Kuees U."/>
            <person name="Kumar T.K.A."/>
            <person name="Kuo A."/>
            <person name="LaButti K."/>
            <person name="Larrondo L.F."/>
            <person name="Lindquist E."/>
            <person name="Ling A."/>
            <person name="Lombard V."/>
            <person name="Lucas S."/>
            <person name="Lundell T."/>
            <person name="Martin R."/>
            <person name="McLaughlin D.J."/>
            <person name="Morgenstern I."/>
            <person name="Morin E."/>
            <person name="Murat C."/>
            <person name="Nagy L.G."/>
            <person name="Nolan M."/>
            <person name="Ohm R.A."/>
            <person name="Patyshakuliyeva A."/>
            <person name="Rokas A."/>
            <person name="Ruiz-Duenas F.J."/>
            <person name="Sabat G."/>
            <person name="Salamov A."/>
            <person name="Samejima M."/>
            <person name="Schmutz J."/>
            <person name="Slot J.C."/>
            <person name="St John F."/>
            <person name="Stenlid J."/>
            <person name="Sun H."/>
            <person name="Sun S."/>
            <person name="Syed K."/>
            <person name="Tsang A."/>
            <person name="Wiebenga A."/>
            <person name="Young D."/>
            <person name="Pisabarro A."/>
            <person name="Eastwood D.C."/>
            <person name="Martin F."/>
            <person name="Cullen D."/>
            <person name="Grigoriev I.V."/>
            <person name="Hibbett D.S."/>
        </authorList>
    </citation>
    <scope>NUCLEOTIDE SEQUENCE [LARGE SCALE GENOMIC DNA]</scope>
    <source>
        <strain evidence="1 2">ATCC 11539</strain>
    </source>
</reference>
<name>S7RM73_GLOTA</name>
<proteinExistence type="predicted"/>
<gene>
    <name evidence="1" type="ORF">GLOTRDRAFT_41520</name>
</gene>
<feature type="non-terminal residue" evidence="1">
    <location>
        <position position="1"/>
    </location>
</feature>
<accession>S7RM73</accession>
<dbReference type="OMA" id="CMREGHI"/>
<dbReference type="Proteomes" id="UP000030669">
    <property type="component" value="Unassembled WGS sequence"/>
</dbReference>
<dbReference type="AlphaFoldDB" id="S7RM73"/>
<dbReference type="KEGG" id="gtr:GLOTRDRAFT_41520"/>
<dbReference type="HOGENOM" id="CLU_161516_1_0_1"/>
<dbReference type="GeneID" id="19306061"/>
<dbReference type="RefSeq" id="XP_007865564.1">
    <property type="nucleotide sequence ID" value="XM_007867373.1"/>
</dbReference>
<keyword evidence="2" id="KW-1185">Reference proteome</keyword>
<evidence type="ECO:0000313" key="2">
    <source>
        <dbReference type="Proteomes" id="UP000030669"/>
    </source>
</evidence>
<organism evidence="1 2">
    <name type="scientific">Gloeophyllum trabeum (strain ATCC 11539 / FP-39264 / Madison 617)</name>
    <name type="common">Brown rot fungus</name>
    <dbReference type="NCBI Taxonomy" id="670483"/>
    <lineage>
        <taxon>Eukaryota</taxon>
        <taxon>Fungi</taxon>
        <taxon>Dikarya</taxon>
        <taxon>Basidiomycota</taxon>
        <taxon>Agaricomycotina</taxon>
        <taxon>Agaricomycetes</taxon>
        <taxon>Gloeophyllales</taxon>
        <taxon>Gloeophyllaceae</taxon>
        <taxon>Gloeophyllum</taxon>
    </lineage>
</organism>
<protein>
    <submittedName>
        <fullName evidence="1">Uncharacterized protein</fullName>
    </submittedName>
</protein>
<sequence length="64" mass="7438">GIVYLGDCHFNSRFIDKMGKIWYNNGIVTARQCTEEGNISNANMEHLHTCKGTRKVLVIYARWY</sequence>
<dbReference type="OrthoDB" id="2629491at2759"/>